<evidence type="ECO:0000313" key="6">
    <source>
        <dbReference type="EMBL" id="GEP84502.1"/>
    </source>
</evidence>
<evidence type="ECO:0000256" key="2">
    <source>
        <dbReference type="ARBA" id="ARBA00022475"/>
    </source>
</evidence>
<dbReference type="GO" id="GO:0005886">
    <property type="term" value="C:plasma membrane"/>
    <property type="evidence" value="ECO:0007669"/>
    <property type="project" value="UniProtKB-SubCell"/>
</dbReference>
<keyword evidence="4" id="KW-1133">Transmembrane helix</keyword>
<comment type="subcellular location">
    <subcellularLocation>
        <location evidence="1">Cell membrane</location>
        <topology evidence="1">Multi-pass membrane protein</topology>
    </subcellularLocation>
</comment>
<dbReference type="RefSeq" id="WP_095103213.1">
    <property type="nucleotide sequence ID" value="NZ_BKAR01000011.1"/>
</dbReference>
<dbReference type="PANTHER" id="PTHR30250:SF26">
    <property type="entry name" value="PSMA PROTEIN"/>
    <property type="match status" value="1"/>
</dbReference>
<gene>
    <name evidence="6" type="ORF">SPI02_10870</name>
</gene>
<dbReference type="InterPro" id="IPR002797">
    <property type="entry name" value="Polysacc_synth"/>
</dbReference>
<evidence type="ECO:0000256" key="5">
    <source>
        <dbReference type="ARBA" id="ARBA00023136"/>
    </source>
</evidence>
<dbReference type="PANTHER" id="PTHR30250">
    <property type="entry name" value="PST FAMILY PREDICTED COLANIC ACID TRANSPORTER"/>
    <property type="match status" value="1"/>
</dbReference>
<dbReference type="Proteomes" id="UP000321736">
    <property type="component" value="Unassembled WGS sequence"/>
</dbReference>
<evidence type="ECO:0000313" key="7">
    <source>
        <dbReference type="Proteomes" id="UP000321736"/>
    </source>
</evidence>
<comment type="caution">
    <text evidence="6">The sequence shown here is derived from an EMBL/GenBank/DDBJ whole genome shotgun (WGS) entry which is preliminary data.</text>
</comment>
<keyword evidence="2" id="KW-1003">Cell membrane</keyword>
<dbReference type="InterPro" id="IPR050833">
    <property type="entry name" value="Poly_Biosynth_Transport"/>
</dbReference>
<reference evidence="6 7" key="1">
    <citation type="submission" date="2019-07" db="EMBL/GenBank/DDBJ databases">
        <title>Whole genome shotgun sequence of Staphylococcus piscifermentans NBRC 109625.</title>
        <authorList>
            <person name="Hosoyama A."/>
            <person name="Uohara A."/>
            <person name="Ohji S."/>
            <person name="Ichikawa N."/>
        </authorList>
    </citation>
    <scope>NUCLEOTIDE SEQUENCE [LARGE SCALE GENOMIC DNA]</scope>
    <source>
        <strain evidence="6 7">NBRC 109625</strain>
    </source>
</reference>
<dbReference type="AlphaFoldDB" id="A0A239TJW2"/>
<dbReference type="Pfam" id="PF01943">
    <property type="entry name" value="Polysacc_synt"/>
    <property type="match status" value="1"/>
</dbReference>
<proteinExistence type="predicted"/>
<accession>A0A239TJW2</accession>
<keyword evidence="7" id="KW-1185">Reference proteome</keyword>
<evidence type="ECO:0000256" key="1">
    <source>
        <dbReference type="ARBA" id="ARBA00004651"/>
    </source>
</evidence>
<protein>
    <submittedName>
        <fullName evidence="6">Uncharacterized protein</fullName>
    </submittedName>
</protein>
<evidence type="ECO:0000256" key="3">
    <source>
        <dbReference type="ARBA" id="ARBA00022692"/>
    </source>
</evidence>
<name>A0A239TJW2_9STAP</name>
<keyword evidence="3" id="KW-0812">Transmembrane</keyword>
<organism evidence="6 7">
    <name type="scientific">Staphylococcus piscifermentans</name>
    <dbReference type="NCBI Taxonomy" id="70258"/>
    <lineage>
        <taxon>Bacteria</taxon>
        <taxon>Bacillati</taxon>
        <taxon>Bacillota</taxon>
        <taxon>Bacilli</taxon>
        <taxon>Bacillales</taxon>
        <taxon>Staphylococcaceae</taxon>
        <taxon>Staphylococcus</taxon>
    </lineage>
</organism>
<dbReference type="OrthoDB" id="5751261at2"/>
<keyword evidence="5" id="KW-0472">Membrane</keyword>
<evidence type="ECO:0000256" key="4">
    <source>
        <dbReference type="ARBA" id="ARBA00022989"/>
    </source>
</evidence>
<sequence length="515" mass="57893">MNQRRAGAIISYISIFGNILVAVLYTPFFIRTLGTSEYGLYNLVLSFLVYLNIMDLSFGNTIAKYLSQNRVNGSKKQESRILGNILNIYFLCSLMIGLLGVILYFNADAIFGQSLGPKQLSELKLMLIFIIINIMISFYPGIFNGILQAYEYFAIAKTMLLIRVIAPSIIATPFLLMGYGAVTIIVITLSVNFLVLVLGMIMCRSRVQIKFDWRGSVNLTSLIQQKELNVYLGLVLVSIAIEQLTLNFGQMILGAINGTVAVAIFVIAVQFVKIFQQFATSINNVTFPRFSMLVVEGADNHMLLNEMTRVSRIQLIVLTFILSGFVIFGENFIVIWAGPDFRPAYIMTVVLMFTITFQLSQLPAVSIIQAHNRQTFRFIVLAATLLIAIAGAVITAPQYSGYGVSLSIGVFSFLGYTLIMNVYYHRKIGLDMQKFWLEMGKIWLPMIVMTAIYYFVYQWIAAHFGKGLIILGLNIIVYSLLYSVVLWTVIMSNSEKKIAYHILNRFNPKKGSKAH</sequence>
<dbReference type="EMBL" id="BKAR01000011">
    <property type="protein sequence ID" value="GEP84502.1"/>
    <property type="molecule type" value="Genomic_DNA"/>
</dbReference>